<dbReference type="Pfam" id="PF15834">
    <property type="entry name" value="THEG4"/>
    <property type="match status" value="1"/>
</dbReference>
<reference evidence="2" key="3">
    <citation type="submission" date="2025-09" db="UniProtKB">
        <authorList>
            <consortium name="Ensembl"/>
        </authorList>
    </citation>
    <scope>IDENTIFICATION</scope>
</reference>
<dbReference type="PANTHER" id="PTHR37362:SF1">
    <property type="entry name" value="TESTIS-EXPRESSED PROTEIN 38"/>
    <property type="match status" value="1"/>
</dbReference>
<dbReference type="Proteomes" id="UP000694564">
    <property type="component" value="Chromosome 1"/>
</dbReference>
<reference evidence="2" key="1">
    <citation type="submission" date="2020-06" db="EMBL/GenBank/DDBJ databases">
        <authorList>
            <consortium name="Wellcome Sanger Institute Data Sharing"/>
        </authorList>
    </citation>
    <scope>NUCLEOTIDE SEQUENCE [LARGE SCALE GENOMIC DNA]</scope>
</reference>
<sequence length="174" mass="19536">MKAASFTYCPHLYWMNKRRHCGLNAAISIAPPEAVTNPDFKVEILDSTWESDTSEGEGYASRGSSPNAESPVLHQPALVVPEQPLSIQMPQRQVRSPLPIPTFLKRPITPPRRNLAPRLNHSASYPVDICPQRNMHFYSLPTLDYGENCFDEKSSASHLQLPLTEGGSFRDKDY</sequence>
<dbReference type="Ensembl" id="ENSSVLT00005001333.1">
    <property type="protein sequence ID" value="ENSSVLP00005001202.1"/>
    <property type="gene ID" value="ENSSVLG00005001021.1"/>
</dbReference>
<reference evidence="2" key="2">
    <citation type="submission" date="2025-08" db="UniProtKB">
        <authorList>
            <consortium name="Ensembl"/>
        </authorList>
    </citation>
    <scope>IDENTIFICATION</scope>
</reference>
<evidence type="ECO:0000313" key="2">
    <source>
        <dbReference type="Ensembl" id="ENSSVLP00005001202.1"/>
    </source>
</evidence>
<evidence type="ECO:0000256" key="1">
    <source>
        <dbReference type="SAM" id="MobiDB-lite"/>
    </source>
</evidence>
<proteinExistence type="predicted"/>
<dbReference type="GeneTree" id="ENSGT00390000016446"/>
<dbReference type="OrthoDB" id="9439442at2759"/>
<protein>
    <submittedName>
        <fullName evidence="2">Uncharacterized protein</fullName>
    </submittedName>
</protein>
<organism evidence="2 3">
    <name type="scientific">Sciurus vulgaris</name>
    <name type="common">Eurasian red squirrel</name>
    <dbReference type="NCBI Taxonomy" id="55149"/>
    <lineage>
        <taxon>Eukaryota</taxon>
        <taxon>Metazoa</taxon>
        <taxon>Chordata</taxon>
        <taxon>Craniata</taxon>
        <taxon>Vertebrata</taxon>
        <taxon>Euteleostomi</taxon>
        <taxon>Mammalia</taxon>
        <taxon>Eutheria</taxon>
        <taxon>Euarchontoglires</taxon>
        <taxon>Glires</taxon>
        <taxon>Rodentia</taxon>
        <taxon>Sciuromorpha</taxon>
        <taxon>Sciuridae</taxon>
        <taxon>Sciurinae</taxon>
        <taxon>Sciurini</taxon>
        <taxon>Sciurus</taxon>
    </lineage>
</organism>
<keyword evidence="3" id="KW-1185">Reference proteome</keyword>
<dbReference type="PANTHER" id="PTHR37362">
    <property type="entry name" value="TESTIS-EXPRESSED PROTEIN 38"/>
    <property type="match status" value="1"/>
</dbReference>
<dbReference type="AlphaFoldDB" id="A0A8D2AML2"/>
<dbReference type="InterPro" id="IPR031677">
    <property type="entry name" value="TEX38"/>
</dbReference>
<name>A0A8D2AML2_SCIVU</name>
<feature type="region of interest" description="Disordered" evidence="1">
    <location>
        <begin position="51"/>
        <end position="71"/>
    </location>
</feature>
<accession>A0A8D2AML2</accession>
<evidence type="ECO:0000313" key="3">
    <source>
        <dbReference type="Proteomes" id="UP000694564"/>
    </source>
</evidence>